<keyword evidence="3" id="KW-0999">Mitochondrion inner membrane</keyword>
<comment type="subcellular location">
    <subcellularLocation>
        <location evidence="1">Mitochondrion inner membrane</location>
        <topology evidence="1">Multi-pass membrane protein</topology>
    </subcellularLocation>
</comment>
<keyword evidence="5" id="KW-0496">Mitochondrion</keyword>
<proteinExistence type="predicted"/>
<dbReference type="AlphaFoldDB" id="A0A9N8WTS9"/>
<keyword evidence="9" id="KW-1185">Reference proteome</keyword>
<feature type="transmembrane region" description="Helical" evidence="7">
    <location>
        <begin position="108"/>
        <end position="125"/>
    </location>
</feature>
<dbReference type="GO" id="GO:0045271">
    <property type="term" value="C:respiratory chain complex I"/>
    <property type="evidence" value="ECO:0007669"/>
    <property type="project" value="InterPro"/>
</dbReference>
<dbReference type="OrthoDB" id="1913277at2759"/>
<organism evidence="8 9">
    <name type="scientific">Ambispora gerdemannii</name>
    <dbReference type="NCBI Taxonomy" id="144530"/>
    <lineage>
        <taxon>Eukaryota</taxon>
        <taxon>Fungi</taxon>
        <taxon>Fungi incertae sedis</taxon>
        <taxon>Mucoromycota</taxon>
        <taxon>Glomeromycotina</taxon>
        <taxon>Glomeromycetes</taxon>
        <taxon>Archaeosporales</taxon>
        <taxon>Ambisporaceae</taxon>
        <taxon>Ambispora</taxon>
    </lineage>
</organism>
<dbReference type="GO" id="GO:0006120">
    <property type="term" value="P:mitochondrial electron transport, NADH to ubiquinone"/>
    <property type="evidence" value="ECO:0007669"/>
    <property type="project" value="InterPro"/>
</dbReference>
<dbReference type="GO" id="GO:0005743">
    <property type="term" value="C:mitochondrial inner membrane"/>
    <property type="evidence" value="ECO:0007669"/>
    <property type="project" value="UniProtKB-SubCell"/>
</dbReference>
<sequence>MAATQRQKDITTYEEKDAVLETLKTGFIFTTIGLFFSAVQNTLDTHNHGALGVFTRTGSTITSFAAIGSIFAATESLSANIRKTDDWRNSALAGCAAGMYPGLRAHSYPLLIGGCAGLGIVLGVFEYSGRWEGKLAGKTMEEQKAWREGFIRKPGIRTFNSQSPTSDASNQ</sequence>
<evidence type="ECO:0000256" key="2">
    <source>
        <dbReference type="ARBA" id="ARBA00022692"/>
    </source>
</evidence>
<comment type="caution">
    <text evidence="8">The sequence shown here is derived from an EMBL/GenBank/DDBJ whole genome shotgun (WGS) entry which is preliminary data.</text>
</comment>
<evidence type="ECO:0000313" key="9">
    <source>
        <dbReference type="Proteomes" id="UP000789831"/>
    </source>
</evidence>
<name>A0A9N8WTS9_9GLOM</name>
<dbReference type="Proteomes" id="UP000789831">
    <property type="component" value="Unassembled WGS sequence"/>
</dbReference>
<accession>A0A9N8WTS9</accession>
<dbReference type="InterPro" id="IPR039205">
    <property type="entry name" value="NDUFA11"/>
</dbReference>
<dbReference type="Pfam" id="PF02466">
    <property type="entry name" value="Tim17"/>
    <property type="match status" value="1"/>
</dbReference>
<keyword evidence="2 7" id="KW-0812">Transmembrane</keyword>
<dbReference type="EMBL" id="CAJVPL010000408">
    <property type="protein sequence ID" value="CAG8493441.1"/>
    <property type="molecule type" value="Genomic_DNA"/>
</dbReference>
<evidence type="ECO:0000256" key="1">
    <source>
        <dbReference type="ARBA" id="ARBA00004448"/>
    </source>
</evidence>
<reference evidence="8" key="1">
    <citation type="submission" date="2021-06" db="EMBL/GenBank/DDBJ databases">
        <authorList>
            <person name="Kallberg Y."/>
            <person name="Tangrot J."/>
            <person name="Rosling A."/>
        </authorList>
    </citation>
    <scope>NUCLEOTIDE SEQUENCE</scope>
    <source>
        <strain evidence="8">MT106</strain>
    </source>
</reference>
<keyword evidence="6 7" id="KW-0472">Membrane</keyword>
<keyword evidence="4 7" id="KW-1133">Transmembrane helix</keyword>
<evidence type="ECO:0000256" key="7">
    <source>
        <dbReference type="SAM" id="Phobius"/>
    </source>
</evidence>
<evidence type="ECO:0000256" key="3">
    <source>
        <dbReference type="ARBA" id="ARBA00022792"/>
    </source>
</evidence>
<evidence type="ECO:0000256" key="4">
    <source>
        <dbReference type="ARBA" id="ARBA00022989"/>
    </source>
</evidence>
<evidence type="ECO:0000313" key="8">
    <source>
        <dbReference type="EMBL" id="CAG8493441.1"/>
    </source>
</evidence>
<dbReference type="PANTHER" id="PTHR21382:SF1">
    <property type="entry name" value="NADH DEHYDROGENASE [UBIQUINONE] 1 ALPHA SUBCOMPLEX SUBUNIT 11"/>
    <property type="match status" value="1"/>
</dbReference>
<protein>
    <submittedName>
        <fullName evidence="8">4495_t:CDS:1</fullName>
    </submittedName>
</protein>
<evidence type="ECO:0000256" key="5">
    <source>
        <dbReference type="ARBA" id="ARBA00023128"/>
    </source>
</evidence>
<dbReference type="PANTHER" id="PTHR21382">
    <property type="entry name" value="NADH-UBIQUINONE OXIDOREDUCTASE SUBUNIT"/>
    <property type="match status" value="1"/>
</dbReference>
<evidence type="ECO:0000256" key="6">
    <source>
        <dbReference type="ARBA" id="ARBA00023136"/>
    </source>
</evidence>
<gene>
    <name evidence="8" type="ORF">AGERDE_LOCUS3873</name>
</gene>